<keyword evidence="2" id="KW-1185">Reference proteome</keyword>
<dbReference type="Proteomes" id="UP000052978">
    <property type="component" value="Unassembled WGS sequence"/>
</dbReference>
<organism evidence="1 2">
    <name type="scientific">Myotis brandtii</name>
    <name type="common">Brandt's bat</name>
    <dbReference type="NCBI Taxonomy" id="109478"/>
    <lineage>
        <taxon>Eukaryota</taxon>
        <taxon>Metazoa</taxon>
        <taxon>Chordata</taxon>
        <taxon>Craniata</taxon>
        <taxon>Vertebrata</taxon>
        <taxon>Euteleostomi</taxon>
        <taxon>Mammalia</taxon>
        <taxon>Eutheria</taxon>
        <taxon>Laurasiatheria</taxon>
        <taxon>Chiroptera</taxon>
        <taxon>Yangochiroptera</taxon>
        <taxon>Vespertilionidae</taxon>
        <taxon>Myotis</taxon>
    </lineage>
</organism>
<evidence type="ECO:0000313" key="1">
    <source>
        <dbReference type="EMBL" id="EPQ13048.1"/>
    </source>
</evidence>
<dbReference type="AlphaFoldDB" id="S7PQA4"/>
<protein>
    <submittedName>
        <fullName evidence="1">Uncharacterized protein</fullName>
    </submittedName>
</protein>
<name>S7PQA4_MYOBR</name>
<evidence type="ECO:0000313" key="2">
    <source>
        <dbReference type="Proteomes" id="UP000052978"/>
    </source>
</evidence>
<proteinExistence type="predicted"/>
<dbReference type="EMBL" id="KE163664">
    <property type="protein sequence ID" value="EPQ13048.1"/>
    <property type="molecule type" value="Genomic_DNA"/>
</dbReference>
<accession>S7PQA4</accession>
<reference evidence="1 2" key="1">
    <citation type="journal article" date="2013" name="Nat. Commun.">
        <title>Genome analysis reveals insights into physiology and longevity of the Brandt's bat Myotis brandtii.</title>
        <authorList>
            <person name="Seim I."/>
            <person name="Fang X."/>
            <person name="Xiong Z."/>
            <person name="Lobanov A.V."/>
            <person name="Huang Z."/>
            <person name="Ma S."/>
            <person name="Feng Y."/>
            <person name="Turanov A.A."/>
            <person name="Zhu Y."/>
            <person name="Lenz T.L."/>
            <person name="Gerashchenko M.V."/>
            <person name="Fan D."/>
            <person name="Hee Yim S."/>
            <person name="Yao X."/>
            <person name="Jordan D."/>
            <person name="Xiong Y."/>
            <person name="Ma Y."/>
            <person name="Lyapunov A.N."/>
            <person name="Chen G."/>
            <person name="Kulakova O.I."/>
            <person name="Sun Y."/>
            <person name="Lee S.G."/>
            <person name="Bronson R.T."/>
            <person name="Moskalev A.A."/>
            <person name="Sunyaev S.R."/>
            <person name="Zhang G."/>
            <person name="Krogh A."/>
            <person name="Wang J."/>
            <person name="Gladyshev V.N."/>
        </authorList>
    </citation>
    <scope>NUCLEOTIDE SEQUENCE [LARGE SCALE GENOMIC DNA]</scope>
</reference>
<sequence length="88" mass="9413">MVCIYPSDTLGKVTGLMQLKWGELAVSRVEVQGWGGEGTSPDKTEWSRIRAALYIGLALSSVKFGALQTYSSDYLLRTSPAISISAAG</sequence>
<gene>
    <name evidence="1" type="ORF">D623_10008896</name>
</gene>